<dbReference type="EMBL" id="FPHT01000340">
    <property type="protein sequence ID" value="SFV83243.1"/>
    <property type="molecule type" value="Genomic_DNA"/>
</dbReference>
<evidence type="ECO:0000313" key="1">
    <source>
        <dbReference type="EMBL" id="SFV83243.1"/>
    </source>
</evidence>
<dbReference type="PANTHER" id="PTHR38774">
    <property type="entry name" value="CYTOPLASMIC PROTEIN-RELATED"/>
    <property type="match status" value="1"/>
</dbReference>
<evidence type="ECO:0008006" key="2">
    <source>
        <dbReference type="Google" id="ProtNLM"/>
    </source>
</evidence>
<proteinExistence type="predicted"/>
<gene>
    <name evidence="1" type="ORF">MNB_SUP05-12-220</name>
</gene>
<protein>
    <recommendedName>
        <fullName evidence="2">DUF1249 domain-containing protein</fullName>
    </recommendedName>
</protein>
<accession>A0A1W1DNK0</accession>
<dbReference type="AlphaFoldDB" id="A0A1W1DNK0"/>
<organism evidence="1">
    <name type="scientific">hydrothermal vent metagenome</name>
    <dbReference type="NCBI Taxonomy" id="652676"/>
    <lineage>
        <taxon>unclassified sequences</taxon>
        <taxon>metagenomes</taxon>
        <taxon>ecological metagenomes</taxon>
    </lineage>
</organism>
<dbReference type="PANTHER" id="PTHR38774:SF1">
    <property type="entry name" value="CYTOPLASMIC PROTEIN"/>
    <property type="match status" value="1"/>
</dbReference>
<name>A0A1W1DNK0_9ZZZZ</name>
<dbReference type="Pfam" id="PF06853">
    <property type="entry name" value="DUF1249"/>
    <property type="match status" value="1"/>
</dbReference>
<sequence>MDLETTLIRDLYNQQKPKSYAQVSDLFEVNFKKISRLIPLLPIISHHSVAKQSGENDLHLFVEEKTPYTTTFILTHQLDSPTGSISRPDIKFKVYFDANLLEVISVCNETTLNINHPFLAKCSDMDIQWELNTFIERWLDYCLSKYQGISWQTL</sequence>
<reference evidence="1" key="1">
    <citation type="submission" date="2016-10" db="EMBL/GenBank/DDBJ databases">
        <authorList>
            <person name="de Groot N.N."/>
        </authorList>
    </citation>
    <scope>NUCLEOTIDE SEQUENCE</scope>
</reference>
<dbReference type="InterPro" id="IPR009659">
    <property type="entry name" value="DUF1249"/>
</dbReference>